<feature type="domain" description="AMP-binding enzyme C-terminal" evidence="16">
    <location>
        <begin position="474"/>
        <end position="548"/>
    </location>
</feature>
<evidence type="ECO:0000256" key="9">
    <source>
        <dbReference type="ARBA" id="ARBA00022842"/>
    </source>
</evidence>
<keyword evidence="10" id="KW-0443">Lipid metabolism</keyword>
<evidence type="ECO:0000256" key="11">
    <source>
        <dbReference type="ARBA" id="ARBA00023136"/>
    </source>
</evidence>
<evidence type="ECO:0000256" key="3">
    <source>
        <dbReference type="ARBA" id="ARBA00005005"/>
    </source>
</evidence>
<dbReference type="EC" id="6.2.1.3" evidence="12"/>
<keyword evidence="11" id="KW-0472">Membrane</keyword>
<keyword evidence="6" id="KW-0547">Nucleotide-binding</keyword>
<sequence>METQKEKYFWRKNYPSGVPFEIDPEKYSSLVDLFEETVSVYSDRIAFNNFDKEITYKELEVYSAQFAGYLQGELGLKKGDRIAIQVPNLLQYPIALWGAIRAGLIVVNTNPLYTPREMEHQFKDAGVKALLIYENFAFNLQGILKNTPIEQVILTGTGDMLGGLKGWLVNFVVRHIKKLVPKFNLPQAISFKEALKLGKSHPLKKVEVESEDIAFLQYTGGTTGLSKGAMLTHRNIVAALEGSTAWVRPVLPAEGAVIMTALPMYHIFALTANCLLVFKLGGKNILVTNPRDLPAFVKIMKNNTFNMISGVNTLFNALLNREDFKTINFSQLKVTLGGGMAVQDAVAQKWEEVTKCPLAEAYGMTETSPGITINPLDGSQHMGSIGLPFPSTEVKIMKEDGTEAEFGEPGELWVRGPQVMKGYWERPEATAEVFEGDWLKTGDIATVDEEGFFKIVDRKKEMILVSGFNVYPNEVENIVASHPKVLEVGAIGIPDERSGEKVKVCVVKSDDTLTKEELIEFCKQELTAYKVPKEVEFMEELPKSNVGKILRRLLKEREEGS</sequence>
<accession>A0AAN5ALG7</accession>
<dbReference type="PROSITE" id="PS00455">
    <property type="entry name" value="AMP_BINDING"/>
    <property type="match status" value="1"/>
</dbReference>
<comment type="caution">
    <text evidence="17">The sequence shown here is derived from an EMBL/GenBank/DDBJ whole genome shotgun (WGS) entry which is preliminary data.</text>
</comment>
<evidence type="ECO:0000256" key="1">
    <source>
        <dbReference type="ARBA" id="ARBA00001946"/>
    </source>
</evidence>
<keyword evidence="8" id="KW-0067">ATP-binding</keyword>
<keyword evidence="7" id="KW-0276">Fatty acid metabolism</keyword>
<evidence type="ECO:0000256" key="2">
    <source>
        <dbReference type="ARBA" id="ARBA00004170"/>
    </source>
</evidence>
<evidence type="ECO:0000256" key="4">
    <source>
        <dbReference type="ARBA" id="ARBA00006432"/>
    </source>
</evidence>
<dbReference type="Pfam" id="PF00501">
    <property type="entry name" value="AMP-binding"/>
    <property type="match status" value="1"/>
</dbReference>
<dbReference type="CDD" id="cd05936">
    <property type="entry name" value="FC-FACS_FadD_like"/>
    <property type="match status" value="1"/>
</dbReference>
<dbReference type="InterPro" id="IPR000873">
    <property type="entry name" value="AMP-dep_synth/lig_dom"/>
</dbReference>
<evidence type="ECO:0000313" key="18">
    <source>
        <dbReference type="Proteomes" id="UP001310022"/>
    </source>
</evidence>
<dbReference type="AlphaFoldDB" id="A0AAN5ALG7"/>
<gene>
    <name evidence="17" type="ORF">PEDI_14050</name>
</gene>
<comment type="subcellular location">
    <subcellularLocation>
        <location evidence="2">Membrane</location>
        <topology evidence="2">Peripheral membrane protein</topology>
    </subcellularLocation>
</comment>
<dbReference type="InterPro" id="IPR025110">
    <property type="entry name" value="AMP-bd_C"/>
</dbReference>
<keyword evidence="18" id="KW-1185">Reference proteome</keyword>
<reference evidence="17 18" key="1">
    <citation type="submission" date="2021-12" db="EMBL/GenBank/DDBJ databases">
        <title>Genome sequencing of bacteria with rrn-lacking chromosome and rrn-plasmid.</title>
        <authorList>
            <person name="Anda M."/>
            <person name="Iwasaki W."/>
        </authorList>
    </citation>
    <scope>NUCLEOTIDE SEQUENCE [LARGE SCALE GENOMIC DNA]</scope>
    <source>
        <strain evidence="17 18">NBRC 15940</strain>
    </source>
</reference>
<organism evidence="17 18">
    <name type="scientific">Persicobacter diffluens</name>
    <dbReference type="NCBI Taxonomy" id="981"/>
    <lineage>
        <taxon>Bacteria</taxon>
        <taxon>Pseudomonadati</taxon>
        <taxon>Bacteroidota</taxon>
        <taxon>Cytophagia</taxon>
        <taxon>Cytophagales</taxon>
        <taxon>Persicobacteraceae</taxon>
        <taxon>Persicobacter</taxon>
    </lineage>
</organism>
<evidence type="ECO:0000256" key="5">
    <source>
        <dbReference type="ARBA" id="ARBA00022598"/>
    </source>
</evidence>
<dbReference type="GO" id="GO:0005524">
    <property type="term" value="F:ATP binding"/>
    <property type="evidence" value="ECO:0007669"/>
    <property type="project" value="UniProtKB-KW"/>
</dbReference>
<evidence type="ECO:0000259" key="16">
    <source>
        <dbReference type="Pfam" id="PF13193"/>
    </source>
</evidence>
<dbReference type="InterPro" id="IPR042099">
    <property type="entry name" value="ANL_N_sf"/>
</dbReference>
<evidence type="ECO:0000256" key="10">
    <source>
        <dbReference type="ARBA" id="ARBA00023098"/>
    </source>
</evidence>
<dbReference type="EMBL" id="BQKE01000001">
    <property type="protein sequence ID" value="GJM60853.1"/>
    <property type="molecule type" value="Genomic_DNA"/>
</dbReference>
<evidence type="ECO:0000256" key="12">
    <source>
        <dbReference type="ARBA" id="ARBA00026121"/>
    </source>
</evidence>
<dbReference type="GO" id="GO:0016020">
    <property type="term" value="C:membrane"/>
    <property type="evidence" value="ECO:0007669"/>
    <property type="project" value="UniProtKB-SubCell"/>
</dbReference>
<dbReference type="PANTHER" id="PTHR43767">
    <property type="entry name" value="LONG-CHAIN-FATTY-ACID--COA LIGASE"/>
    <property type="match status" value="1"/>
</dbReference>
<protein>
    <recommendedName>
        <fullName evidence="13">Long-chain-fatty-acid--CoA ligase</fullName>
        <ecNumber evidence="12">6.2.1.3</ecNumber>
    </recommendedName>
    <alternativeName>
        <fullName evidence="14">Long-chain acyl-CoA synthetase</fullName>
    </alternativeName>
</protein>
<evidence type="ECO:0000259" key="15">
    <source>
        <dbReference type="Pfam" id="PF00501"/>
    </source>
</evidence>
<dbReference type="RefSeq" id="WP_338236516.1">
    <property type="nucleotide sequence ID" value="NZ_BQKE01000001.1"/>
</dbReference>
<evidence type="ECO:0000313" key="17">
    <source>
        <dbReference type="EMBL" id="GJM60853.1"/>
    </source>
</evidence>
<name>A0AAN5ALG7_9BACT</name>
<comment type="similarity">
    <text evidence="4">Belongs to the ATP-dependent AMP-binding enzyme family.</text>
</comment>
<dbReference type="PANTHER" id="PTHR43767:SF8">
    <property type="entry name" value="LONG-CHAIN-FATTY-ACID--COA LIGASE"/>
    <property type="match status" value="1"/>
</dbReference>
<dbReference type="InterPro" id="IPR050237">
    <property type="entry name" value="ATP-dep_AMP-bd_enzyme"/>
</dbReference>
<dbReference type="SUPFAM" id="SSF56801">
    <property type="entry name" value="Acetyl-CoA synthetase-like"/>
    <property type="match status" value="1"/>
</dbReference>
<dbReference type="InterPro" id="IPR020845">
    <property type="entry name" value="AMP-binding_CS"/>
</dbReference>
<dbReference type="Proteomes" id="UP001310022">
    <property type="component" value="Unassembled WGS sequence"/>
</dbReference>
<dbReference type="FunFam" id="3.30.300.30:FF:000006">
    <property type="entry name" value="Long-chain-fatty-acid--CoA ligase FadD"/>
    <property type="match status" value="1"/>
</dbReference>
<keyword evidence="9" id="KW-0460">Magnesium</keyword>
<evidence type="ECO:0000256" key="7">
    <source>
        <dbReference type="ARBA" id="ARBA00022832"/>
    </source>
</evidence>
<dbReference type="Gene3D" id="3.30.300.30">
    <property type="match status" value="1"/>
</dbReference>
<dbReference type="Pfam" id="PF13193">
    <property type="entry name" value="AMP-binding_C"/>
    <property type="match status" value="1"/>
</dbReference>
<dbReference type="GO" id="GO:0004467">
    <property type="term" value="F:long-chain fatty acid-CoA ligase activity"/>
    <property type="evidence" value="ECO:0007669"/>
    <property type="project" value="UniProtKB-EC"/>
</dbReference>
<dbReference type="Gene3D" id="3.40.50.12780">
    <property type="entry name" value="N-terminal domain of ligase-like"/>
    <property type="match status" value="1"/>
</dbReference>
<evidence type="ECO:0000256" key="6">
    <source>
        <dbReference type="ARBA" id="ARBA00022741"/>
    </source>
</evidence>
<feature type="domain" description="AMP-dependent synthetase/ligase" evidence="15">
    <location>
        <begin position="34"/>
        <end position="424"/>
    </location>
</feature>
<evidence type="ECO:0000256" key="8">
    <source>
        <dbReference type="ARBA" id="ARBA00022840"/>
    </source>
</evidence>
<evidence type="ECO:0000256" key="14">
    <source>
        <dbReference type="ARBA" id="ARBA00042773"/>
    </source>
</evidence>
<evidence type="ECO:0000256" key="13">
    <source>
        <dbReference type="ARBA" id="ARBA00039545"/>
    </source>
</evidence>
<comment type="pathway">
    <text evidence="3">Lipid metabolism; fatty acid beta-oxidation.</text>
</comment>
<comment type="cofactor">
    <cofactor evidence="1">
        <name>Mg(2+)</name>
        <dbReference type="ChEBI" id="CHEBI:18420"/>
    </cofactor>
</comment>
<dbReference type="InterPro" id="IPR045851">
    <property type="entry name" value="AMP-bd_C_sf"/>
</dbReference>
<proteinExistence type="inferred from homology"/>
<keyword evidence="5 17" id="KW-0436">Ligase</keyword>
<dbReference type="FunFam" id="3.40.50.12780:FF:000003">
    <property type="entry name" value="Long-chain-fatty-acid--CoA ligase FadD"/>
    <property type="match status" value="1"/>
</dbReference>